<dbReference type="InterPro" id="IPR012337">
    <property type="entry name" value="RNaseH-like_sf"/>
</dbReference>
<keyword evidence="9" id="KW-1185">Reference proteome</keyword>
<dbReference type="Gene3D" id="3.30.420.10">
    <property type="entry name" value="Ribonuclease H-like superfamily/Ribonuclease H"/>
    <property type="match status" value="1"/>
</dbReference>
<gene>
    <name evidence="8" type="ORF">OKIOD_LOCUS15391</name>
</gene>
<dbReference type="PANTHER" id="PTHR22891">
    <property type="entry name" value="EUKARYOTIC TRANSLATION INITIATION FACTOR 2C"/>
    <property type="match status" value="1"/>
</dbReference>
<dbReference type="PROSITE" id="PS50821">
    <property type="entry name" value="PAZ"/>
    <property type="match status" value="1"/>
</dbReference>
<dbReference type="Pfam" id="PF16486">
    <property type="entry name" value="ArgoN"/>
    <property type="match status" value="1"/>
</dbReference>
<dbReference type="InterPro" id="IPR036397">
    <property type="entry name" value="RNaseH_sf"/>
</dbReference>
<dbReference type="SUPFAM" id="SSF101690">
    <property type="entry name" value="PAZ domain"/>
    <property type="match status" value="1"/>
</dbReference>
<keyword evidence="3" id="KW-0687">Ribonucleoprotein</keyword>
<dbReference type="InterPro" id="IPR032472">
    <property type="entry name" value="ArgoL2"/>
</dbReference>
<name>A0ABN7T7G9_OIKDI</name>
<comment type="similarity">
    <text evidence="4">Belongs to the argonaute family.</text>
</comment>
<evidence type="ECO:0000259" key="6">
    <source>
        <dbReference type="PROSITE" id="PS50821"/>
    </source>
</evidence>
<dbReference type="EMBL" id="OU015567">
    <property type="protein sequence ID" value="CAG5112408.1"/>
    <property type="molecule type" value="Genomic_DNA"/>
</dbReference>
<dbReference type="Pfam" id="PF16488">
    <property type="entry name" value="ArgoL2"/>
    <property type="match status" value="1"/>
</dbReference>
<feature type="region of interest" description="Disordered" evidence="5">
    <location>
        <begin position="35"/>
        <end position="113"/>
    </location>
</feature>
<keyword evidence="1" id="KW-0810">Translation regulation</keyword>
<dbReference type="Pfam" id="PF02170">
    <property type="entry name" value="PAZ"/>
    <property type="match status" value="1"/>
</dbReference>
<dbReference type="PROSITE" id="PS50822">
    <property type="entry name" value="PIWI"/>
    <property type="match status" value="1"/>
</dbReference>
<dbReference type="InterPro" id="IPR003100">
    <property type="entry name" value="PAZ_dom"/>
</dbReference>
<evidence type="ECO:0000256" key="5">
    <source>
        <dbReference type="SAM" id="MobiDB-lite"/>
    </source>
</evidence>
<dbReference type="SMART" id="SM00949">
    <property type="entry name" value="PAZ"/>
    <property type="match status" value="1"/>
</dbReference>
<dbReference type="Pfam" id="PF16487">
    <property type="entry name" value="ArgoMid"/>
    <property type="match status" value="1"/>
</dbReference>
<feature type="domain" description="PAZ" evidence="6">
    <location>
        <begin position="316"/>
        <end position="437"/>
    </location>
</feature>
<evidence type="ECO:0000256" key="2">
    <source>
        <dbReference type="ARBA" id="ARBA00023158"/>
    </source>
</evidence>
<feature type="domain" description="Piwi" evidence="7">
    <location>
        <begin position="608"/>
        <end position="909"/>
    </location>
</feature>
<dbReference type="InterPro" id="IPR036085">
    <property type="entry name" value="PAZ_dom_sf"/>
</dbReference>
<dbReference type="Gene3D" id="2.170.260.10">
    <property type="entry name" value="paz domain"/>
    <property type="match status" value="1"/>
</dbReference>
<sequence>MISHRPTINPNGGTSFGSDVPSYYLDPSFEQSMHSSKFDFNNNASSSNDESPPVSTRFNNGSPDLKSLPSFYPGDHPISPVGHPSSLSVGSHHPDRFSGGTATTRNEQFPPPFRPDIGTHGRAIMLKSNYFKVDIPNSDLHHYDIDIKPDKCPRRVNREIVEMMVENYRNQIFQDRRPVFDGRRNMYTAQPLPIDKQKVELDISLPGDGRERVFKVSIKWVARVSLFSLQLALGGQIHGIPFETIQALDVVMRHLPSMRYSPVGRSFFSAPANGIGRSLGGGREVWFGFHQSMRPSQWKMMLNIDVSATAFYRAQSVVDFLCEVLEISRNELYHAGGLSDSHRVKFMKEIKGLKIEITHCGSMRRKYRVCNVTRRPASHQTFPLVLPENEQTIECTVARYFQERHNYTLKFPFLPCLQVGQEQKHTYLPLEVCNIVQGQRCIKKLTDSQTSTMIKETARTAPEREREISNLVKKAGFNNDPYVREFGIQVIDEMTEIRGRVLPPPRLQYGGNNRNNIQATPNGGVWDMRGKQFHTGIEVNVWAIACFAHQKQCAEQNLRMFIKKLQQISEDAGMPIRSGPVFCQFAQGSDQVEPIMKFLMNRYPNLQLIMVVLPGRTPVYAEVKRVGDTLLGIATQCVQVKNVTKVTTQTLSNLCLKINVKLGGINNILAPNARPRVFNEPVIFIGADVTHPPAGDRRKPSIAAVVASIDAHPSRYCASVRVQRHRQESIEDLATMVKDLMLEFYKATTYKPVRIIVYRGGVSEGQFQAVLTRELKAIREACVKLEDNYQPGITYVVVQKRHHTRLFCRQSSDKCGKSGNIPAGTTVDMGICHPTEFDFYLCSHAGIQGTSRPSHYHVLWDDNEFSADELQNLTYQLCHTYVRCTRSVSIPAPAYYAHLVAYRARYHLVDKDYDSGEGSLISGTSSRDVTDISQYQSMAKAIQVHQNTFGSMYFA</sequence>
<evidence type="ECO:0000256" key="4">
    <source>
        <dbReference type="RuleBase" id="RU361178"/>
    </source>
</evidence>
<organism evidence="8 9">
    <name type="scientific">Oikopleura dioica</name>
    <name type="common">Tunicate</name>
    <dbReference type="NCBI Taxonomy" id="34765"/>
    <lineage>
        <taxon>Eukaryota</taxon>
        <taxon>Metazoa</taxon>
        <taxon>Chordata</taxon>
        <taxon>Tunicata</taxon>
        <taxon>Appendicularia</taxon>
        <taxon>Copelata</taxon>
        <taxon>Oikopleuridae</taxon>
        <taxon>Oikopleura</taxon>
    </lineage>
</organism>
<feature type="compositionally biased region" description="Low complexity" evidence="5">
    <location>
        <begin position="38"/>
        <end position="51"/>
    </location>
</feature>
<dbReference type="Pfam" id="PF08699">
    <property type="entry name" value="ArgoL1"/>
    <property type="match status" value="1"/>
</dbReference>
<proteinExistence type="inferred from homology"/>
<evidence type="ECO:0000313" key="8">
    <source>
        <dbReference type="EMBL" id="CAG5112408.1"/>
    </source>
</evidence>
<evidence type="ECO:0000256" key="1">
    <source>
        <dbReference type="ARBA" id="ARBA00022845"/>
    </source>
</evidence>
<dbReference type="Gene3D" id="3.40.50.2300">
    <property type="match status" value="1"/>
</dbReference>
<dbReference type="InterPro" id="IPR032474">
    <property type="entry name" value="Argonaute_N"/>
</dbReference>
<keyword evidence="2" id="KW-0943">RNA-mediated gene silencing</keyword>
<dbReference type="Pfam" id="PF02171">
    <property type="entry name" value="Piwi"/>
    <property type="match status" value="1"/>
</dbReference>
<accession>A0ABN7T7G9</accession>
<feature type="compositionally biased region" description="Polar residues" evidence="5">
    <location>
        <begin position="53"/>
        <end position="62"/>
    </location>
</feature>
<dbReference type="CDD" id="cd04657">
    <property type="entry name" value="Piwi_ago-like"/>
    <property type="match status" value="1"/>
</dbReference>
<dbReference type="InterPro" id="IPR014811">
    <property type="entry name" value="ArgoL1"/>
</dbReference>
<dbReference type="SMART" id="SM01163">
    <property type="entry name" value="DUF1785"/>
    <property type="match status" value="1"/>
</dbReference>
<dbReference type="InterPro" id="IPR045246">
    <property type="entry name" value="Piwi_ago-like"/>
</dbReference>
<reference evidence="8 9" key="1">
    <citation type="submission" date="2021-04" db="EMBL/GenBank/DDBJ databases">
        <authorList>
            <person name="Bliznina A."/>
        </authorList>
    </citation>
    <scope>NUCLEOTIDE SEQUENCE [LARGE SCALE GENOMIC DNA]</scope>
</reference>
<dbReference type="SMART" id="SM00950">
    <property type="entry name" value="Piwi"/>
    <property type="match status" value="1"/>
</dbReference>
<dbReference type="CDD" id="cd02846">
    <property type="entry name" value="PAZ_argonaute_like"/>
    <property type="match status" value="1"/>
</dbReference>
<dbReference type="Proteomes" id="UP001158576">
    <property type="component" value="Chromosome 2"/>
</dbReference>
<evidence type="ECO:0000256" key="3">
    <source>
        <dbReference type="ARBA" id="ARBA00023274"/>
    </source>
</evidence>
<protein>
    <submittedName>
        <fullName evidence="8">Oidioi.mRNA.OKI2018_I69.chr2.g6626.t1.cds</fullName>
    </submittedName>
</protein>
<evidence type="ECO:0000259" key="7">
    <source>
        <dbReference type="PROSITE" id="PS50822"/>
    </source>
</evidence>
<evidence type="ECO:0000313" key="9">
    <source>
        <dbReference type="Proteomes" id="UP001158576"/>
    </source>
</evidence>
<dbReference type="SUPFAM" id="SSF53098">
    <property type="entry name" value="Ribonuclease H-like"/>
    <property type="match status" value="1"/>
</dbReference>
<dbReference type="InterPro" id="IPR032473">
    <property type="entry name" value="Argonaute_Mid_dom"/>
</dbReference>
<dbReference type="InterPro" id="IPR003165">
    <property type="entry name" value="Piwi"/>
</dbReference>